<organism evidence="2 3">
    <name type="scientific">Tetradesmus obliquus</name>
    <name type="common">Green alga</name>
    <name type="synonym">Acutodesmus obliquus</name>
    <dbReference type="NCBI Taxonomy" id="3088"/>
    <lineage>
        <taxon>Eukaryota</taxon>
        <taxon>Viridiplantae</taxon>
        <taxon>Chlorophyta</taxon>
        <taxon>core chlorophytes</taxon>
        <taxon>Chlorophyceae</taxon>
        <taxon>CS clade</taxon>
        <taxon>Sphaeropleales</taxon>
        <taxon>Scenedesmaceae</taxon>
        <taxon>Tetradesmus</taxon>
    </lineage>
</organism>
<sequence length="355" mass="38241">MGVMQAAASLKALKQPKPKYAGLKRPKPKEEVAEGPTRTSRRARGMHAEDAAGSDATDADAAAAAKPAAPRFELTATQYAAPFTITSIGVTVPELGQVYRGPWQQQYWSSRGALFRHAYPVGYAASKEVFGRTWRMSISAGEAGPVFTVVDEAAGVSYSGSSPTQPWTAACLQHRKTQRISGPLFFGFSAAGGMELACALPSTVYVAPFTLAASRVTVLSLGHVFRGPWEQHYWSSQQCRFRHAYPVGYAASKEVFGRTWRMSISPGEAGPLFTVADEAAGVSYSGSSPTQPWTAACLQHRKTQRISGPAFFGFTDSVVRLAIAEQYIPAELAYVEHVGSISAGKPAECFRQCWD</sequence>
<dbReference type="EMBL" id="CP126208">
    <property type="protein sequence ID" value="WIA08453.1"/>
    <property type="molecule type" value="Genomic_DNA"/>
</dbReference>
<name>A0ABY8TJA4_TETOB</name>
<protein>
    <submittedName>
        <fullName evidence="2">Uncharacterized protein</fullName>
    </submittedName>
</protein>
<accession>A0ABY8TJA4</accession>
<feature type="compositionally biased region" description="Low complexity" evidence="1">
    <location>
        <begin position="51"/>
        <end position="64"/>
    </location>
</feature>
<dbReference type="Proteomes" id="UP001244341">
    <property type="component" value="Chromosome 1b"/>
</dbReference>
<dbReference type="PANTHER" id="PTHR22715:SF0">
    <property type="entry name" value="TRANSFORMING GROWTH FACTOR BETA REGULATOR 1"/>
    <property type="match status" value="1"/>
</dbReference>
<feature type="compositionally biased region" description="Basic residues" evidence="1">
    <location>
        <begin position="15"/>
        <end position="27"/>
    </location>
</feature>
<dbReference type="InterPro" id="IPR040092">
    <property type="entry name" value="TBRG1"/>
</dbReference>
<feature type="region of interest" description="Disordered" evidence="1">
    <location>
        <begin position="15"/>
        <end position="64"/>
    </location>
</feature>
<reference evidence="2 3" key="1">
    <citation type="submission" date="2023-05" db="EMBL/GenBank/DDBJ databases">
        <title>A 100% complete, gapless, phased diploid assembly of the Scenedesmus obliquus UTEX 3031 genome.</title>
        <authorList>
            <person name="Biondi T.C."/>
            <person name="Hanschen E.R."/>
            <person name="Kwon T."/>
            <person name="Eng W."/>
            <person name="Kruse C.P.S."/>
            <person name="Koehler S.I."/>
            <person name="Kunde Y."/>
            <person name="Gleasner C.D."/>
            <person name="You Mak K.T."/>
            <person name="Polle J."/>
            <person name="Hovde B.T."/>
            <person name="Starkenburg S.R."/>
        </authorList>
    </citation>
    <scope>NUCLEOTIDE SEQUENCE [LARGE SCALE GENOMIC DNA]</scope>
    <source>
        <strain evidence="2 3">DOE0152z</strain>
    </source>
</reference>
<evidence type="ECO:0000256" key="1">
    <source>
        <dbReference type="SAM" id="MobiDB-lite"/>
    </source>
</evidence>
<proteinExistence type="predicted"/>
<dbReference type="InterPro" id="IPR003889">
    <property type="entry name" value="FYrich_C"/>
</dbReference>
<evidence type="ECO:0000313" key="3">
    <source>
        <dbReference type="Proteomes" id="UP001244341"/>
    </source>
</evidence>
<dbReference type="Gene3D" id="3.30.160.360">
    <property type="match status" value="2"/>
</dbReference>
<evidence type="ECO:0000313" key="2">
    <source>
        <dbReference type="EMBL" id="WIA08453.1"/>
    </source>
</evidence>
<dbReference type="PROSITE" id="PS51543">
    <property type="entry name" value="FYRC"/>
    <property type="match status" value="2"/>
</dbReference>
<keyword evidence="3" id="KW-1185">Reference proteome</keyword>
<gene>
    <name evidence="2" type="ORF">OEZ85_007890</name>
</gene>
<dbReference type="PANTHER" id="PTHR22715">
    <property type="entry name" value="TRANSFORMING GROWTH FACTOR BETA REGULATED GENE 1"/>
    <property type="match status" value="1"/>
</dbReference>